<gene>
    <name evidence="1" type="ORF">GMARGA_LOCUS6993</name>
</gene>
<reference evidence="1 2" key="1">
    <citation type="submission" date="2021-06" db="EMBL/GenBank/DDBJ databases">
        <authorList>
            <person name="Kallberg Y."/>
            <person name="Tangrot J."/>
            <person name="Rosling A."/>
        </authorList>
    </citation>
    <scope>NUCLEOTIDE SEQUENCE [LARGE SCALE GENOMIC DNA]</scope>
    <source>
        <strain evidence="1 2">120-4 pot B 10/14</strain>
    </source>
</reference>
<comment type="caution">
    <text evidence="1">The sequence shown here is derived from an EMBL/GenBank/DDBJ whole genome shotgun (WGS) entry which is preliminary data.</text>
</comment>
<evidence type="ECO:0000313" key="2">
    <source>
        <dbReference type="Proteomes" id="UP000789901"/>
    </source>
</evidence>
<proteinExistence type="predicted"/>
<dbReference type="Proteomes" id="UP000789901">
    <property type="component" value="Unassembled WGS sequence"/>
</dbReference>
<protein>
    <submittedName>
        <fullName evidence="1">4366_t:CDS:1</fullName>
    </submittedName>
</protein>
<keyword evidence="2" id="KW-1185">Reference proteome</keyword>
<dbReference type="EMBL" id="CAJVQB010003277">
    <property type="protein sequence ID" value="CAG8603302.1"/>
    <property type="molecule type" value="Genomic_DNA"/>
</dbReference>
<organism evidence="1 2">
    <name type="scientific">Gigaspora margarita</name>
    <dbReference type="NCBI Taxonomy" id="4874"/>
    <lineage>
        <taxon>Eukaryota</taxon>
        <taxon>Fungi</taxon>
        <taxon>Fungi incertae sedis</taxon>
        <taxon>Mucoromycota</taxon>
        <taxon>Glomeromycotina</taxon>
        <taxon>Glomeromycetes</taxon>
        <taxon>Diversisporales</taxon>
        <taxon>Gigasporaceae</taxon>
        <taxon>Gigaspora</taxon>
    </lineage>
</organism>
<sequence>MAEISQKTGIRQKLAFTYYLQTNSLIERFNQTICKALANPFYLMYGREVILLVELEVETYPVESIADEQFWSLIATQTLKIMDNLFEARIKAQKKIHKAQLQQKCITTDSTCYKFSK</sequence>
<name>A0ABN7UJM3_GIGMA</name>
<evidence type="ECO:0000313" key="1">
    <source>
        <dbReference type="EMBL" id="CAG8603302.1"/>
    </source>
</evidence>
<accession>A0ABN7UJM3</accession>